<sequence length="74" mass="8452">MSIEIPSCLYTIDKESGEETLKLAIRDNHEEIAVHVLVDPDDSLVKPVCLYLFWKKDEEQAKSTATDAKALLFW</sequence>
<comment type="caution">
    <text evidence="1">The sequence shown here is derived from an EMBL/GenBank/DDBJ whole genome shotgun (WGS) entry which is preliminary data.</text>
</comment>
<dbReference type="AlphaFoldDB" id="A0AAV2W017"/>
<accession>A0AAV2W017</accession>
<name>A0AAV2W017_9VIBR</name>
<dbReference type="EMBL" id="CAOF01000201">
    <property type="protein sequence ID" value="CCO50383.1"/>
    <property type="molecule type" value="Genomic_DNA"/>
</dbReference>
<dbReference type="Proteomes" id="UP000018211">
    <property type="component" value="Unassembled WGS sequence"/>
</dbReference>
<protein>
    <submittedName>
        <fullName evidence="1">Uncharacterized protein</fullName>
    </submittedName>
</protein>
<reference evidence="1 2" key="1">
    <citation type="journal article" date="2013" name="ISME J.">
        <title>Comparative genomics of pathogenic lineages of Vibrio nigripulchritudo identifies virulence-associated traits.</title>
        <authorList>
            <person name="Goudenege D."/>
            <person name="Labreuche Y."/>
            <person name="Krin E."/>
            <person name="Ansquer D."/>
            <person name="Mangenot S."/>
            <person name="Calteau A."/>
            <person name="Medigue C."/>
            <person name="Mazel D."/>
            <person name="Polz M.F."/>
            <person name="Le Roux F."/>
        </authorList>
    </citation>
    <scope>NUCLEOTIDE SEQUENCE [LARGE SCALE GENOMIC DNA]</scope>
    <source>
        <strain evidence="1 2">SOn1</strain>
    </source>
</reference>
<gene>
    <name evidence="1" type="ORF">VIBNISOn1_p0220</name>
</gene>
<organism evidence="1 2">
    <name type="scientific">Vibrio nigripulchritudo SOn1</name>
    <dbReference type="NCBI Taxonomy" id="1238450"/>
    <lineage>
        <taxon>Bacteria</taxon>
        <taxon>Pseudomonadati</taxon>
        <taxon>Pseudomonadota</taxon>
        <taxon>Gammaproteobacteria</taxon>
        <taxon>Vibrionales</taxon>
        <taxon>Vibrionaceae</taxon>
        <taxon>Vibrio</taxon>
    </lineage>
</organism>
<evidence type="ECO:0000313" key="2">
    <source>
        <dbReference type="Proteomes" id="UP000018211"/>
    </source>
</evidence>
<evidence type="ECO:0000313" key="1">
    <source>
        <dbReference type="EMBL" id="CCO50383.1"/>
    </source>
</evidence>
<proteinExistence type="predicted"/>